<evidence type="ECO:0008006" key="4">
    <source>
        <dbReference type="Google" id="ProtNLM"/>
    </source>
</evidence>
<protein>
    <recommendedName>
        <fullName evidence="4">Superinfection immunity protein</fullName>
    </recommendedName>
</protein>
<accession>A0A2S2DS61</accession>
<proteinExistence type="predicted"/>
<keyword evidence="1" id="KW-0812">Transmembrane</keyword>
<keyword evidence="1" id="KW-0472">Membrane</keyword>
<evidence type="ECO:0000313" key="2">
    <source>
        <dbReference type="EMBL" id="AWL07656.1"/>
    </source>
</evidence>
<dbReference type="InterPro" id="IPR016410">
    <property type="entry name" value="Phage_imm"/>
</dbReference>
<evidence type="ECO:0000313" key="3">
    <source>
        <dbReference type="Proteomes" id="UP000245820"/>
    </source>
</evidence>
<sequence length="84" mass="9781">MGVVALFIYFWPTLRARDVRHPAFTSIFLINLLLGWLFIPWVLVLAWAYRHKKVVEPPTKKCPECAEIVLLEATRCKHCQAVMN</sequence>
<dbReference type="OrthoDB" id="8690418at2"/>
<dbReference type="Proteomes" id="UP000245820">
    <property type="component" value="Chromosome"/>
</dbReference>
<reference evidence="2 3" key="1">
    <citation type="submission" date="2018-05" db="EMBL/GenBank/DDBJ databases">
        <title>Complete genome sequence of Massilia oculi sp. nov. CCUG 43427T (=DSM 26321T), the type strain of M. oculi, and comparison with genome sequences of other Massilia strains.</title>
        <authorList>
            <person name="Zhu B."/>
        </authorList>
    </citation>
    <scope>NUCLEOTIDE SEQUENCE [LARGE SCALE GENOMIC DNA]</scope>
    <source>
        <strain evidence="2 3">CCUG 43427</strain>
    </source>
</reference>
<dbReference type="Pfam" id="PF14373">
    <property type="entry name" value="Imm_superinfect"/>
    <property type="match status" value="1"/>
</dbReference>
<keyword evidence="1" id="KW-1133">Transmembrane helix</keyword>
<evidence type="ECO:0000256" key="1">
    <source>
        <dbReference type="SAM" id="Phobius"/>
    </source>
</evidence>
<dbReference type="EMBL" id="CP029343">
    <property type="protein sequence ID" value="AWL07656.1"/>
    <property type="molecule type" value="Genomic_DNA"/>
</dbReference>
<keyword evidence="3" id="KW-1185">Reference proteome</keyword>
<feature type="transmembrane region" description="Helical" evidence="1">
    <location>
        <begin position="26"/>
        <end position="49"/>
    </location>
</feature>
<gene>
    <name evidence="2" type="ORF">DIR46_07095</name>
</gene>
<dbReference type="KEGG" id="mtim:DIR46_07095"/>
<organism evidence="2 3">
    <name type="scientific">Massilia oculi</name>
    <dbReference type="NCBI Taxonomy" id="945844"/>
    <lineage>
        <taxon>Bacteria</taxon>
        <taxon>Pseudomonadati</taxon>
        <taxon>Pseudomonadota</taxon>
        <taxon>Betaproteobacteria</taxon>
        <taxon>Burkholderiales</taxon>
        <taxon>Oxalobacteraceae</taxon>
        <taxon>Telluria group</taxon>
        <taxon>Massilia</taxon>
    </lineage>
</organism>
<name>A0A2S2DS61_9BURK</name>
<dbReference type="AlphaFoldDB" id="A0A2S2DS61"/>